<dbReference type="Proteomes" id="UP000623467">
    <property type="component" value="Unassembled WGS sequence"/>
</dbReference>
<comment type="caution">
    <text evidence="1">The sequence shown here is derived from an EMBL/GenBank/DDBJ whole genome shotgun (WGS) entry which is preliminary data.</text>
</comment>
<name>A0A8H7CUS3_9AGAR</name>
<dbReference type="InterPro" id="IPR038883">
    <property type="entry name" value="AN11006-like"/>
</dbReference>
<dbReference type="PANTHER" id="PTHR42085:SF2">
    <property type="entry name" value="F-BOX DOMAIN-CONTAINING PROTEIN"/>
    <property type="match status" value="1"/>
</dbReference>
<proteinExistence type="predicted"/>
<reference evidence="1" key="1">
    <citation type="submission" date="2020-05" db="EMBL/GenBank/DDBJ databases">
        <title>Mycena genomes resolve the evolution of fungal bioluminescence.</title>
        <authorList>
            <person name="Tsai I.J."/>
        </authorList>
    </citation>
    <scope>NUCLEOTIDE SEQUENCE</scope>
    <source>
        <strain evidence="1">160909Yilan</strain>
    </source>
</reference>
<dbReference type="AlphaFoldDB" id="A0A8H7CUS3"/>
<protein>
    <recommendedName>
        <fullName evidence="3">F-box domain-containing protein</fullName>
    </recommendedName>
</protein>
<evidence type="ECO:0000313" key="2">
    <source>
        <dbReference type="Proteomes" id="UP000623467"/>
    </source>
</evidence>
<dbReference type="EMBL" id="JACAZH010000013">
    <property type="protein sequence ID" value="KAF7351219.1"/>
    <property type="molecule type" value="Genomic_DNA"/>
</dbReference>
<organism evidence="1 2">
    <name type="scientific">Mycena sanguinolenta</name>
    <dbReference type="NCBI Taxonomy" id="230812"/>
    <lineage>
        <taxon>Eukaryota</taxon>
        <taxon>Fungi</taxon>
        <taxon>Dikarya</taxon>
        <taxon>Basidiomycota</taxon>
        <taxon>Agaricomycotina</taxon>
        <taxon>Agaricomycetes</taxon>
        <taxon>Agaricomycetidae</taxon>
        <taxon>Agaricales</taxon>
        <taxon>Marasmiineae</taxon>
        <taxon>Mycenaceae</taxon>
        <taxon>Mycena</taxon>
    </lineage>
</organism>
<sequence>MCSQAPSLFLGLPTELRLRIYEAVFDSPLDCQVTRRIRNKPPAHTVPALPVPWLRLMLVCKAITEELRHLHTSRNTTYELEIDNLDKRHRIADEVTWRRIPCPPSSIRTLQANLTLHVGTTFWGDGGPMPLLSELY</sequence>
<accession>A0A8H7CUS3</accession>
<keyword evidence="2" id="KW-1185">Reference proteome</keyword>
<evidence type="ECO:0000313" key="1">
    <source>
        <dbReference type="EMBL" id="KAF7351219.1"/>
    </source>
</evidence>
<gene>
    <name evidence="1" type="ORF">MSAN_01553000</name>
</gene>
<dbReference type="OrthoDB" id="2907484at2759"/>
<dbReference type="PANTHER" id="PTHR42085">
    <property type="entry name" value="F-BOX DOMAIN-CONTAINING PROTEIN"/>
    <property type="match status" value="1"/>
</dbReference>
<evidence type="ECO:0008006" key="3">
    <source>
        <dbReference type="Google" id="ProtNLM"/>
    </source>
</evidence>